<dbReference type="InterPro" id="IPR036986">
    <property type="entry name" value="S4_RNA-bd_sf"/>
</dbReference>
<dbReference type="InterPro" id="IPR002942">
    <property type="entry name" value="S4_RNA-bd"/>
</dbReference>
<dbReference type="PROSITE" id="PS50889">
    <property type="entry name" value="S4"/>
    <property type="match status" value="1"/>
</dbReference>
<dbReference type="Gene3D" id="3.10.290.10">
    <property type="entry name" value="RNA-binding S4 domain"/>
    <property type="match status" value="1"/>
</dbReference>
<keyword evidence="1 3" id="KW-0694">RNA-binding</keyword>
<dbReference type="PIRSF" id="PIRSF005578">
    <property type="entry name" value="TlyA"/>
    <property type="match status" value="1"/>
</dbReference>
<evidence type="ECO:0000259" key="4">
    <source>
        <dbReference type="SMART" id="SM00363"/>
    </source>
</evidence>
<dbReference type="PANTHER" id="PTHR32319">
    <property type="entry name" value="BACTERIAL HEMOLYSIN-LIKE PROTEIN"/>
    <property type="match status" value="1"/>
</dbReference>
<feature type="domain" description="RNA-binding S4" evidence="4">
    <location>
        <begin position="1"/>
        <end position="63"/>
    </location>
</feature>
<dbReference type="InterPro" id="IPR002877">
    <property type="entry name" value="RNA_MeTrfase_FtsJ_dom"/>
</dbReference>
<dbReference type="CDD" id="cd02440">
    <property type="entry name" value="AdoMet_MTases"/>
    <property type="match status" value="1"/>
</dbReference>
<organism evidence="5 6">
    <name type="scientific">Maricaulis salignorans</name>
    <dbReference type="NCBI Taxonomy" id="144026"/>
    <lineage>
        <taxon>Bacteria</taxon>
        <taxon>Pseudomonadati</taxon>
        <taxon>Pseudomonadota</taxon>
        <taxon>Alphaproteobacteria</taxon>
        <taxon>Maricaulales</taxon>
        <taxon>Maricaulaceae</taxon>
        <taxon>Maricaulis</taxon>
    </lineage>
</organism>
<dbReference type="NCBIfam" id="TIGR00478">
    <property type="entry name" value="tly"/>
    <property type="match status" value="1"/>
</dbReference>
<dbReference type="RefSeq" id="WP_091765902.1">
    <property type="nucleotide sequence ID" value="NZ_FNHG01000002.1"/>
</dbReference>
<proteinExistence type="inferred from homology"/>
<keyword evidence="6" id="KW-1185">Reference proteome</keyword>
<dbReference type="InterPro" id="IPR004538">
    <property type="entry name" value="Hemolysin_A/TlyA"/>
</dbReference>
<gene>
    <name evidence="5" type="ORF">SAMN04488568_1023</name>
</gene>
<evidence type="ECO:0000256" key="1">
    <source>
        <dbReference type="ARBA" id="ARBA00022884"/>
    </source>
</evidence>
<dbReference type="Pfam" id="PF01479">
    <property type="entry name" value="S4"/>
    <property type="match status" value="1"/>
</dbReference>
<dbReference type="GO" id="GO:0008168">
    <property type="term" value="F:methyltransferase activity"/>
    <property type="evidence" value="ECO:0007669"/>
    <property type="project" value="UniProtKB-KW"/>
</dbReference>
<comment type="similarity">
    <text evidence="2">Belongs to the TlyA family.</text>
</comment>
<dbReference type="GO" id="GO:0003723">
    <property type="term" value="F:RNA binding"/>
    <property type="evidence" value="ECO:0007669"/>
    <property type="project" value="UniProtKB-KW"/>
</dbReference>
<dbReference type="InterPro" id="IPR029063">
    <property type="entry name" value="SAM-dependent_MTases_sf"/>
</dbReference>
<reference evidence="5 6" key="1">
    <citation type="submission" date="2016-10" db="EMBL/GenBank/DDBJ databases">
        <authorList>
            <person name="de Groot N.N."/>
        </authorList>
    </citation>
    <scope>NUCLEOTIDE SEQUENCE [LARGE SCALE GENOMIC DNA]</scope>
    <source>
        <strain evidence="5 6">DSM 16077</strain>
    </source>
</reference>
<dbReference type="Gene3D" id="3.40.50.150">
    <property type="entry name" value="Vaccinia Virus protein VP39"/>
    <property type="match status" value="1"/>
</dbReference>
<dbReference type="PANTHER" id="PTHR32319:SF0">
    <property type="entry name" value="BACTERIAL HEMOLYSIN-LIKE PROTEIN"/>
    <property type="match status" value="1"/>
</dbReference>
<dbReference type="EMBL" id="FNHG01000002">
    <property type="protein sequence ID" value="SDL74133.1"/>
    <property type="molecule type" value="Genomic_DNA"/>
</dbReference>
<dbReference type="GO" id="GO:0032259">
    <property type="term" value="P:methylation"/>
    <property type="evidence" value="ECO:0007669"/>
    <property type="project" value="UniProtKB-KW"/>
</dbReference>
<dbReference type="InterPro" id="IPR047048">
    <property type="entry name" value="TlyA"/>
</dbReference>
<evidence type="ECO:0000313" key="5">
    <source>
        <dbReference type="EMBL" id="SDL74133.1"/>
    </source>
</evidence>
<keyword evidence="5" id="KW-0489">Methyltransferase</keyword>
<dbReference type="Pfam" id="PF01728">
    <property type="entry name" value="FtsJ"/>
    <property type="match status" value="1"/>
</dbReference>
<dbReference type="SMART" id="SM00363">
    <property type="entry name" value="S4"/>
    <property type="match status" value="1"/>
</dbReference>
<dbReference type="CDD" id="cd00165">
    <property type="entry name" value="S4"/>
    <property type="match status" value="1"/>
</dbReference>
<accession>A0A1G9MJ68</accession>
<evidence type="ECO:0000313" key="6">
    <source>
        <dbReference type="Proteomes" id="UP000199759"/>
    </source>
</evidence>
<keyword evidence="5" id="KW-0808">Transferase</keyword>
<dbReference type="AlphaFoldDB" id="A0A1G9MJ68"/>
<dbReference type="STRING" id="144026.SAMN04488568_1023"/>
<evidence type="ECO:0000256" key="2">
    <source>
        <dbReference type="ARBA" id="ARBA00029460"/>
    </source>
</evidence>
<name>A0A1G9MJ68_9PROT</name>
<dbReference type="SUPFAM" id="SSF55174">
    <property type="entry name" value="Alpha-L RNA-binding motif"/>
    <property type="match status" value="1"/>
</dbReference>
<protein>
    <submittedName>
        <fullName evidence="5">23S rRNA (Cytidine1920-2'-O)/16S rRNA (Cytidine1409-2'-O)-methyltransferase</fullName>
    </submittedName>
</protein>
<sequence>MRADLYLVHHGLIETRAKAQEAIAAGMVSIDGQVVTKASQKIPEGAIVQASPAHPYVSRAALKLVAALDRFAIDPAGRTCLDVGSSTGGFTEVLLERGAARVHAVDVGHDQLHPSLRSDSRVVSMEGVDARSLTGAVFAEPPSLIVCDASFISLLKVIPRPMSLAANQADLIALIKPQFEVGRAAIGRGGLVKSPKERARAVAEVRAALDGLEGFCVRDVIESPVKGGDGNQEYLIAARRNVDSR</sequence>
<evidence type="ECO:0000256" key="3">
    <source>
        <dbReference type="PROSITE-ProRule" id="PRU00182"/>
    </source>
</evidence>
<dbReference type="OrthoDB" id="9784736at2"/>
<dbReference type="SUPFAM" id="SSF53335">
    <property type="entry name" value="S-adenosyl-L-methionine-dependent methyltransferases"/>
    <property type="match status" value="1"/>
</dbReference>
<dbReference type="Proteomes" id="UP000199759">
    <property type="component" value="Unassembled WGS sequence"/>
</dbReference>